<organism evidence="1 2">
    <name type="scientific">Brevibacillus porteri</name>
    <dbReference type="NCBI Taxonomy" id="2126350"/>
    <lineage>
        <taxon>Bacteria</taxon>
        <taxon>Bacillati</taxon>
        <taxon>Bacillota</taxon>
        <taxon>Bacilli</taxon>
        <taxon>Bacillales</taxon>
        <taxon>Paenibacillaceae</taxon>
        <taxon>Brevibacillus</taxon>
    </lineage>
</organism>
<evidence type="ECO:0000313" key="2">
    <source>
        <dbReference type="Proteomes" id="UP000241645"/>
    </source>
</evidence>
<proteinExistence type="predicted"/>
<dbReference type="InterPro" id="IPR009734">
    <property type="entry name" value="Myoviridae_GpU"/>
</dbReference>
<dbReference type="RefSeq" id="WP_106836834.1">
    <property type="nucleotide sequence ID" value="NZ_JARMEW010000065.1"/>
</dbReference>
<accession>A0ABX5FFQ3</accession>
<dbReference type="Pfam" id="PF06995">
    <property type="entry name" value="Phage_P2_GpU"/>
    <property type="match status" value="1"/>
</dbReference>
<name>A0ABX5FFQ3_9BACL</name>
<keyword evidence="2" id="KW-1185">Reference proteome</keyword>
<reference evidence="1 2" key="1">
    <citation type="submission" date="2018-03" db="EMBL/GenBank/DDBJ databases">
        <title>Brevisbacillus phylogenomics.</title>
        <authorList>
            <person name="Dunlap C."/>
        </authorList>
    </citation>
    <scope>NUCLEOTIDE SEQUENCE [LARGE SCALE GENOMIC DNA]</scope>
    <source>
        <strain evidence="1 2">NRRL B-41110</strain>
    </source>
</reference>
<evidence type="ECO:0000313" key="1">
    <source>
        <dbReference type="EMBL" id="PSK01699.1"/>
    </source>
</evidence>
<evidence type="ECO:0008006" key="3">
    <source>
        <dbReference type="Google" id="ProtNLM"/>
    </source>
</evidence>
<protein>
    <recommendedName>
        <fullName evidence="3">Phage tail protein</fullName>
    </recommendedName>
</protein>
<dbReference type="Proteomes" id="UP000241645">
    <property type="component" value="Unassembled WGS sequence"/>
</dbReference>
<sequence length="133" mass="14959">MAVIGSFGDLIFEVSADRIRTFDEFSRSASGRWTAHEIIGRKPISEFAGPALDTVSFKMRFDVRFGLNPKTEMDRLLALCREGRAETLIIGGTAIGMHKWVITSVKQGWKQFDGAGRVLIGEVDVTMEEYMRR</sequence>
<dbReference type="GeneID" id="95754548"/>
<comment type="caution">
    <text evidence="1">The sequence shown here is derived from an EMBL/GenBank/DDBJ whole genome shotgun (WGS) entry which is preliminary data.</text>
</comment>
<dbReference type="EMBL" id="PXZO01000076">
    <property type="protein sequence ID" value="PSK01699.1"/>
    <property type="molecule type" value="Genomic_DNA"/>
</dbReference>
<gene>
    <name evidence="1" type="ORF">C7R92_31285</name>
</gene>